<gene>
    <name evidence="1" type="ORF">RRG08_043664</name>
</gene>
<accession>A0AAE1DMF0</accession>
<name>A0AAE1DMF0_9GAST</name>
<dbReference type="AlphaFoldDB" id="A0AAE1DMF0"/>
<protein>
    <submittedName>
        <fullName evidence="1">Uncharacterized protein</fullName>
    </submittedName>
</protein>
<organism evidence="1 2">
    <name type="scientific">Elysia crispata</name>
    <name type="common">lettuce slug</name>
    <dbReference type="NCBI Taxonomy" id="231223"/>
    <lineage>
        <taxon>Eukaryota</taxon>
        <taxon>Metazoa</taxon>
        <taxon>Spiralia</taxon>
        <taxon>Lophotrochozoa</taxon>
        <taxon>Mollusca</taxon>
        <taxon>Gastropoda</taxon>
        <taxon>Heterobranchia</taxon>
        <taxon>Euthyneura</taxon>
        <taxon>Panpulmonata</taxon>
        <taxon>Sacoglossa</taxon>
        <taxon>Placobranchoidea</taxon>
        <taxon>Plakobranchidae</taxon>
        <taxon>Elysia</taxon>
    </lineage>
</organism>
<evidence type="ECO:0000313" key="2">
    <source>
        <dbReference type="Proteomes" id="UP001283361"/>
    </source>
</evidence>
<reference evidence="1" key="1">
    <citation type="journal article" date="2023" name="G3 (Bethesda)">
        <title>A reference genome for the long-term kleptoplast-retaining sea slug Elysia crispata morphotype clarki.</title>
        <authorList>
            <person name="Eastman K.E."/>
            <person name="Pendleton A.L."/>
            <person name="Shaikh M.A."/>
            <person name="Suttiyut T."/>
            <person name="Ogas R."/>
            <person name="Tomko P."/>
            <person name="Gavelis G."/>
            <person name="Widhalm J.R."/>
            <person name="Wisecaver J.H."/>
        </authorList>
    </citation>
    <scope>NUCLEOTIDE SEQUENCE</scope>
    <source>
        <strain evidence="1">ECLA1</strain>
    </source>
</reference>
<dbReference type="EMBL" id="JAWDGP010003253">
    <property type="protein sequence ID" value="KAK3775979.1"/>
    <property type="molecule type" value="Genomic_DNA"/>
</dbReference>
<evidence type="ECO:0000313" key="1">
    <source>
        <dbReference type="EMBL" id="KAK3775979.1"/>
    </source>
</evidence>
<dbReference type="Proteomes" id="UP001283361">
    <property type="component" value="Unassembled WGS sequence"/>
</dbReference>
<sequence>MDKNLAGPFKHHEMPWRMSFSTQEERPSSWIQSLGLAGTGEKEKLVKLVNRRDKITATFSSDVSRETIKLMTDNIGGTYCHIRTGDKELETVRGFKGPCVTTHELTRRILPERTLRVCAPGDSPSAKDRAAYDKTLRIRTSDVLVRRQSVFNYISRSLQNKLEGR</sequence>
<comment type="caution">
    <text evidence="1">The sequence shown here is derived from an EMBL/GenBank/DDBJ whole genome shotgun (WGS) entry which is preliminary data.</text>
</comment>
<proteinExistence type="predicted"/>
<keyword evidence="2" id="KW-1185">Reference proteome</keyword>